<comment type="function">
    <text evidence="5">Catalyzes the NADPH-dependent reduction of N-acetyl-5-glutamyl phosphate to yield N-acetyl-L-glutamate 5-semialdehyde.</text>
</comment>
<sequence>MHMNSRAAIAGVSGYAGGEIARLLTAHPDITLSIVTGASSAGNTLAQMHPNITGPQGALVIQETTAQALCGVDVIFLALPHGHSARLSDELARAGTSALIIDCAADHRLSDADEWHRYYGTDAAEPWTYGMPELLHSGETQMTRQRDALAHAGQIAVPGCNATAVTLAIQPAIAAHIVELTLCATLSVGYSGAGRSPKQHLLASEALGAIVPYGVGGTHRHIPEIIQNLRISGADDVRLAFTPVLVPTARGIVATVVAPLHASVSADDVAHAYSIYDNEPLIGVSHEAPWPSTAPVNATGCALVNAVIDERAHSLVTICALDNLGKGTASAAIQSANLALGLPELTGIPTIGVTP</sequence>
<dbReference type="PANTHER" id="PTHR32338:SF10">
    <property type="entry name" value="N-ACETYL-GAMMA-GLUTAMYL-PHOSPHATE REDUCTASE, CHLOROPLASTIC-RELATED"/>
    <property type="match status" value="1"/>
</dbReference>
<keyword evidence="4 5" id="KW-0560">Oxidoreductase</keyword>
<feature type="domain" description="Semialdehyde dehydrogenase NAD-binding" evidence="7">
    <location>
        <begin position="6"/>
        <end position="142"/>
    </location>
</feature>
<dbReference type="EC" id="1.2.1.38" evidence="5"/>
<evidence type="ECO:0000313" key="8">
    <source>
        <dbReference type="EMBL" id="SDT96373.1"/>
    </source>
</evidence>
<comment type="subcellular location">
    <subcellularLocation>
        <location evidence="5">Cytoplasm</location>
    </subcellularLocation>
</comment>
<comment type="similarity">
    <text evidence="5">Belongs to the NAGSA dehydrogenase family. Type 1 subfamily.</text>
</comment>
<dbReference type="SUPFAM" id="SSF55347">
    <property type="entry name" value="Glyceraldehyde-3-phosphate dehydrogenase-like, C-terminal domain"/>
    <property type="match status" value="1"/>
</dbReference>
<comment type="catalytic activity">
    <reaction evidence="5">
        <text>N-acetyl-L-glutamate 5-semialdehyde + phosphate + NADP(+) = N-acetyl-L-glutamyl 5-phosphate + NADPH + H(+)</text>
        <dbReference type="Rhea" id="RHEA:21588"/>
        <dbReference type="ChEBI" id="CHEBI:15378"/>
        <dbReference type="ChEBI" id="CHEBI:29123"/>
        <dbReference type="ChEBI" id="CHEBI:43474"/>
        <dbReference type="ChEBI" id="CHEBI:57783"/>
        <dbReference type="ChEBI" id="CHEBI:57936"/>
        <dbReference type="ChEBI" id="CHEBI:58349"/>
        <dbReference type="EC" id="1.2.1.38"/>
    </reaction>
</comment>
<gene>
    <name evidence="5" type="primary">argC</name>
    <name evidence="8" type="ORF">SAMN04489714_1270</name>
</gene>
<proteinExistence type="inferred from homology"/>
<organism evidence="8 9">
    <name type="scientific">Schaalia radingae</name>
    <dbReference type="NCBI Taxonomy" id="131110"/>
    <lineage>
        <taxon>Bacteria</taxon>
        <taxon>Bacillati</taxon>
        <taxon>Actinomycetota</taxon>
        <taxon>Actinomycetes</taxon>
        <taxon>Actinomycetales</taxon>
        <taxon>Actinomycetaceae</taxon>
        <taxon>Schaalia</taxon>
    </lineage>
</organism>
<dbReference type="InterPro" id="IPR000706">
    <property type="entry name" value="AGPR_type-1"/>
</dbReference>
<dbReference type="SUPFAM" id="SSF51735">
    <property type="entry name" value="NAD(P)-binding Rossmann-fold domains"/>
    <property type="match status" value="1"/>
</dbReference>
<evidence type="ECO:0000256" key="5">
    <source>
        <dbReference type="HAMAP-Rule" id="MF_00150"/>
    </source>
</evidence>
<dbReference type="NCBIfam" id="TIGR01850">
    <property type="entry name" value="argC"/>
    <property type="match status" value="1"/>
</dbReference>
<dbReference type="Gene3D" id="3.40.50.720">
    <property type="entry name" value="NAD(P)-binding Rossmann-like Domain"/>
    <property type="match status" value="1"/>
</dbReference>
<dbReference type="InterPro" id="IPR058924">
    <property type="entry name" value="AGPR_dimerisation_dom"/>
</dbReference>
<keyword evidence="5" id="KW-0963">Cytoplasm</keyword>
<dbReference type="Pfam" id="PF22698">
    <property type="entry name" value="Semialdhyde_dhC_1"/>
    <property type="match status" value="1"/>
</dbReference>
<dbReference type="HAMAP" id="MF_00150">
    <property type="entry name" value="ArgC_type1"/>
    <property type="match status" value="1"/>
</dbReference>
<evidence type="ECO:0000313" key="9">
    <source>
        <dbReference type="Proteomes" id="UP000198976"/>
    </source>
</evidence>
<accession>A0ABY0V7V9</accession>
<dbReference type="InterPro" id="IPR023013">
    <property type="entry name" value="AGPR_AS"/>
</dbReference>
<protein>
    <recommendedName>
        <fullName evidence="5">N-acetyl-gamma-glutamyl-phosphate reductase</fullName>
        <shortName evidence="5">AGPR</shortName>
        <ecNumber evidence="5">1.2.1.38</ecNumber>
    </recommendedName>
    <alternativeName>
        <fullName evidence="5">N-acetyl-glutamate semialdehyde dehydrogenase</fullName>
        <shortName evidence="5">NAGSA dehydrogenase</shortName>
    </alternativeName>
</protein>
<dbReference type="InterPro" id="IPR050085">
    <property type="entry name" value="AGPR"/>
</dbReference>
<dbReference type="Pfam" id="PF01118">
    <property type="entry name" value="Semialdhyde_dh"/>
    <property type="match status" value="1"/>
</dbReference>
<evidence type="ECO:0000259" key="7">
    <source>
        <dbReference type="SMART" id="SM00859"/>
    </source>
</evidence>
<name>A0ABY0V7V9_9ACTO</name>
<dbReference type="SMART" id="SM00859">
    <property type="entry name" value="Semialdhyde_dh"/>
    <property type="match status" value="1"/>
</dbReference>
<evidence type="ECO:0000256" key="6">
    <source>
        <dbReference type="PROSITE-ProRule" id="PRU10010"/>
    </source>
</evidence>
<keyword evidence="1 5" id="KW-0055">Arginine biosynthesis</keyword>
<dbReference type="Proteomes" id="UP000198976">
    <property type="component" value="Chromosome I"/>
</dbReference>
<keyword evidence="9" id="KW-1185">Reference proteome</keyword>
<dbReference type="PROSITE" id="PS01224">
    <property type="entry name" value="ARGC"/>
    <property type="match status" value="1"/>
</dbReference>
<dbReference type="InterPro" id="IPR000534">
    <property type="entry name" value="Semialdehyde_DH_NAD-bd"/>
</dbReference>
<dbReference type="CDD" id="cd24148">
    <property type="entry name" value="AGPR_1_actinobacAGPR_like"/>
    <property type="match status" value="1"/>
</dbReference>
<evidence type="ECO:0000256" key="1">
    <source>
        <dbReference type="ARBA" id="ARBA00022571"/>
    </source>
</evidence>
<evidence type="ECO:0000256" key="4">
    <source>
        <dbReference type="ARBA" id="ARBA00023002"/>
    </source>
</evidence>
<comment type="pathway">
    <text evidence="5">Amino-acid biosynthesis; L-arginine biosynthesis; N(2)-acetyl-L-ornithine from L-glutamate: step 3/4.</text>
</comment>
<keyword evidence="3 5" id="KW-0521">NADP</keyword>
<reference evidence="8 9" key="1">
    <citation type="submission" date="2016-10" db="EMBL/GenBank/DDBJ databases">
        <authorList>
            <person name="Varghese N."/>
            <person name="Submissions S."/>
        </authorList>
    </citation>
    <scope>NUCLEOTIDE SEQUENCE [LARGE SCALE GENOMIC DNA]</scope>
    <source>
        <strain evidence="8 9">DSM 9169</strain>
    </source>
</reference>
<keyword evidence="2 5" id="KW-0028">Amino-acid biosynthesis</keyword>
<dbReference type="PANTHER" id="PTHR32338">
    <property type="entry name" value="N-ACETYL-GAMMA-GLUTAMYL-PHOSPHATE REDUCTASE, CHLOROPLASTIC-RELATED-RELATED"/>
    <property type="match status" value="1"/>
</dbReference>
<feature type="active site" evidence="5 6">
    <location>
        <position position="160"/>
    </location>
</feature>
<dbReference type="EMBL" id="LT629792">
    <property type="protein sequence ID" value="SDT96373.1"/>
    <property type="molecule type" value="Genomic_DNA"/>
</dbReference>
<dbReference type="InterPro" id="IPR036291">
    <property type="entry name" value="NAD(P)-bd_dom_sf"/>
</dbReference>
<evidence type="ECO:0000256" key="2">
    <source>
        <dbReference type="ARBA" id="ARBA00022605"/>
    </source>
</evidence>
<dbReference type="Gene3D" id="3.30.360.10">
    <property type="entry name" value="Dihydrodipicolinate Reductase, domain 2"/>
    <property type="match status" value="1"/>
</dbReference>
<evidence type="ECO:0000256" key="3">
    <source>
        <dbReference type="ARBA" id="ARBA00022857"/>
    </source>
</evidence>